<accession>A0A317PZ62</accession>
<comment type="caution">
    <text evidence="1">The sequence shown here is derived from an EMBL/GenBank/DDBJ whole genome shotgun (WGS) entry which is preliminary data.</text>
</comment>
<dbReference type="Proteomes" id="UP000246744">
    <property type="component" value="Unassembled WGS sequence"/>
</dbReference>
<protein>
    <submittedName>
        <fullName evidence="1">Uncharacterized protein</fullName>
    </submittedName>
</protein>
<dbReference type="EMBL" id="QGTS01000008">
    <property type="protein sequence ID" value="PWW07598.1"/>
    <property type="molecule type" value="Genomic_DNA"/>
</dbReference>
<proteinExistence type="predicted"/>
<name>A0A317PZ62_9ENTR</name>
<organism evidence="1 2">
    <name type="scientific">Mangrovibacter plantisponsor</name>
    <dbReference type="NCBI Taxonomy" id="451513"/>
    <lineage>
        <taxon>Bacteria</taxon>
        <taxon>Pseudomonadati</taxon>
        <taxon>Pseudomonadota</taxon>
        <taxon>Gammaproteobacteria</taxon>
        <taxon>Enterobacterales</taxon>
        <taxon>Enterobacteriaceae</taxon>
        <taxon>Mangrovibacter</taxon>
    </lineage>
</organism>
<evidence type="ECO:0000313" key="1">
    <source>
        <dbReference type="EMBL" id="PWW07598.1"/>
    </source>
</evidence>
<reference evidence="1 2" key="1">
    <citation type="submission" date="2018-05" db="EMBL/GenBank/DDBJ databases">
        <title>Genomic Encyclopedia of Type Strains, Phase IV (KMG-IV): sequencing the most valuable type-strain genomes for metagenomic binning, comparative biology and taxonomic classification.</title>
        <authorList>
            <person name="Goeker M."/>
        </authorList>
    </citation>
    <scope>NUCLEOTIDE SEQUENCE [LARGE SCALE GENOMIC DNA]</scope>
    <source>
        <strain evidence="1 2">DSM 19579</strain>
    </source>
</reference>
<sequence length="55" mass="6548">MFFNSHEIEIINLIDVFITGRITAPEFEHKYLYRDSSKKKRAERYVAKIVCTLVL</sequence>
<keyword evidence="2" id="KW-1185">Reference proteome</keyword>
<dbReference type="AlphaFoldDB" id="A0A317PZ62"/>
<evidence type="ECO:0000313" key="2">
    <source>
        <dbReference type="Proteomes" id="UP000246744"/>
    </source>
</evidence>
<gene>
    <name evidence="1" type="ORF">DES37_10821</name>
</gene>